<evidence type="ECO:0000259" key="1">
    <source>
        <dbReference type="Pfam" id="PF04577"/>
    </source>
</evidence>
<dbReference type="GO" id="GO:0016757">
    <property type="term" value="F:glycosyltransferase activity"/>
    <property type="evidence" value="ECO:0007669"/>
    <property type="project" value="UniProtKB-KW"/>
</dbReference>
<feature type="domain" description="Glycosyltransferase 61 catalytic" evidence="1">
    <location>
        <begin position="140"/>
        <end position="304"/>
    </location>
</feature>
<dbReference type="EMBL" id="JASMWN010000015">
    <property type="protein sequence ID" value="MDU9005548.1"/>
    <property type="molecule type" value="Genomic_DNA"/>
</dbReference>
<accession>A0ABU3VHI4</accession>
<proteinExistence type="predicted"/>
<keyword evidence="3" id="KW-1185">Reference proteome</keyword>
<dbReference type="Pfam" id="PF04577">
    <property type="entry name" value="Glyco_transf_61"/>
    <property type="match status" value="1"/>
</dbReference>
<evidence type="ECO:0000313" key="2">
    <source>
        <dbReference type="EMBL" id="MDU9005548.1"/>
    </source>
</evidence>
<keyword evidence="2" id="KW-0328">Glycosyltransferase</keyword>
<dbReference type="RefSeq" id="WP_316779109.1">
    <property type="nucleotide sequence ID" value="NZ_JASMWN010000015.1"/>
</dbReference>
<comment type="caution">
    <text evidence="2">The sequence shown here is derived from an EMBL/GenBank/DDBJ whole genome shotgun (WGS) entry which is preliminary data.</text>
</comment>
<dbReference type="EC" id="2.4.-.-" evidence="2"/>
<sequence>MKSISGSGISAKPLTQLVFKYLGLARGCAESAAETVIVCPEEETLVAPAFYLDGQTDRVTGVADHSSFDLESIRIAGGLCRQGATIAYRIENSFFSGGRLYTHRLQNAQGAQRKRKLIAKVTDDLETAVLPLSYFAAIYFGHMVFDGGATALMAQSFGESYIDRQVAKDTSGHVGRYWQLFGLNFTAVRDVRIRDAWIFEDRGMNSHKAARLKTLSARVRALPGTRSGHGVFIRRRGWGTHRAPSNEAELEDYFAARDYEIIDPSQMSVDDMVARIRGAQNLVGVEGSGMTHGMLAMAPDTTVVMLFPPWRFNNMMKDYADGLGMRYGFVVGKGGQDDYEVDPEEILRTIELAGQ</sequence>
<dbReference type="Proteomes" id="UP001255416">
    <property type="component" value="Unassembled WGS sequence"/>
</dbReference>
<reference evidence="3" key="1">
    <citation type="submission" date="2023-05" db="EMBL/GenBank/DDBJ databases">
        <title>Sedimentitalea sp. nov. JM2-8.</title>
        <authorList>
            <person name="Huang J."/>
        </authorList>
    </citation>
    <scope>NUCLEOTIDE SEQUENCE [LARGE SCALE GENOMIC DNA]</scope>
    <source>
        <strain evidence="3">KHS03</strain>
    </source>
</reference>
<evidence type="ECO:0000313" key="3">
    <source>
        <dbReference type="Proteomes" id="UP001255416"/>
    </source>
</evidence>
<keyword evidence="2" id="KW-0808">Transferase</keyword>
<name>A0ABU3VHI4_9RHOB</name>
<organism evidence="2 3">
    <name type="scientific">Sedimentitalea todarodis</name>
    <dbReference type="NCBI Taxonomy" id="1631240"/>
    <lineage>
        <taxon>Bacteria</taxon>
        <taxon>Pseudomonadati</taxon>
        <taxon>Pseudomonadota</taxon>
        <taxon>Alphaproteobacteria</taxon>
        <taxon>Rhodobacterales</taxon>
        <taxon>Paracoccaceae</taxon>
        <taxon>Sedimentitalea</taxon>
    </lineage>
</organism>
<gene>
    <name evidence="2" type="ORF">QO231_17070</name>
</gene>
<dbReference type="InterPro" id="IPR049625">
    <property type="entry name" value="Glyco_transf_61_cat"/>
</dbReference>
<protein>
    <submittedName>
        <fullName evidence="2">Glycosyltransferase family 61 protein</fullName>
        <ecNumber evidence="2">2.4.-.-</ecNumber>
    </submittedName>
</protein>